<dbReference type="Gene3D" id="3.40.50.2020">
    <property type="match status" value="1"/>
</dbReference>
<name>A0A4Q1AX26_9BACT</name>
<evidence type="ECO:0000313" key="3">
    <source>
        <dbReference type="Proteomes" id="UP000289718"/>
    </source>
</evidence>
<accession>A0A4Q1AX26</accession>
<dbReference type="InterPro" id="IPR029057">
    <property type="entry name" value="PRTase-like"/>
</dbReference>
<gene>
    <name evidence="2" type="ORF">CP965_02225</name>
</gene>
<organism evidence="2 3">
    <name type="scientific">Halarcobacter mediterraneus</name>
    <dbReference type="NCBI Taxonomy" id="2023153"/>
    <lineage>
        <taxon>Bacteria</taxon>
        <taxon>Pseudomonadati</taxon>
        <taxon>Campylobacterota</taxon>
        <taxon>Epsilonproteobacteria</taxon>
        <taxon>Campylobacterales</taxon>
        <taxon>Arcobacteraceae</taxon>
        <taxon>Halarcobacter</taxon>
    </lineage>
</organism>
<dbReference type="InterPro" id="IPR000836">
    <property type="entry name" value="PRTase_dom"/>
</dbReference>
<protein>
    <submittedName>
        <fullName evidence="2">ABC transporter</fullName>
    </submittedName>
</protein>
<dbReference type="CDD" id="cd06223">
    <property type="entry name" value="PRTases_typeI"/>
    <property type="match status" value="1"/>
</dbReference>
<dbReference type="EMBL" id="NXIE01000001">
    <property type="protein sequence ID" value="RXK14288.1"/>
    <property type="molecule type" value="Genomic_DNA"/>
</dbReference>
<dbReference type="AlphaFoldDB" id="A0A4Q1AX26"/>
<dbReference type="Proteomes" id="UP000289718">
    <property type="component" value="Unassembled WGS sequence"/>
</dbReference>
<dbReference type="RefSeq" id="WP_129060399.1">
    <property type="nucleotide sequence ID" value="NZ_NXIE01000001.1"/>
</dbReference>
<dbReference type="SUPFAM" id="SSF53271">
    <property type="entry name" value="PRTase-like"/>
    <property type="match status" value="1"/>
</dbReference>
<feature type="domain" description="Phosphoribosyltransferase" evidence="1">
    <location>
        <begin position="29"/>
        <end position="179"/>
    </location>
</feature>
<reference evidence="2 3" key="1">
    <citation type="submission" date="2017-09" db="EMBL/GenBank/DDBJ databases">
        <title>Genomics of the genus Arcobacter.</title>
        <authorList>
            <person name="Perez-Cataluna A."/>
            <person name="Figueras M.J."/>
            <person name="Salas-Masso N."/>
        </authorList>
    </citation>
    <scope>NUCLEOTIDE SEQUENCE [LARGE SCALE GENOMIC DNA]</scope>
    <source>
        <strain evidence="2 3">F156-34</strain>
    </source>
</reference>
<evidence type="ECO:0000313" key="2">
    <source>
        <dbReference type="EMBL" id="RXK14288.1"/>
    </source>
</evidence>
<dbReference type="Gene3D" id="3.30.1310.20">
    <property type="entry name" value="PRTase-like"/>
    <property type="match status" value="1"/>
</dbReference>
<proteinExistence type="predicted"/>
<evidence type="ECO:0000259" key="1">
    <source>
        <dbReference type="Pfam" id="PF00156"/>
    </source>
</evidence>
<dbReference type="Pfam" id="PF00156">
    <property type="entry name" value="Pribosyltran"/>
    <property type="match status" value="1"/>
</dbReference>
<sequence>MIPDRIFFKNREVAAYRLIDILPVNKMKLEEWVVIATSFGGYPIAKVIAKELEGSCDVMFSRKILSPNNEDCEVAIVTETEEVVIHEELVKAFDISLDFVFSKSRYIYENDLSNTVCKFRRGKKLKDFANKNILFVDEGLNTSLTMMACIKTAINLEAKSVSVAVPILPKASISTIESIADDLYYVESLDHFIDISFYYDSLEEIDYEELIKIINNKG</sequence>
<keyword evidence="3" id="KW-1185">Reference proteome</keyword>
<comment type="caution">
    <text evidence="2">The sequence shown here is derived from an EMBL/GenBank/DDBJ whole genome shotgun (WGS) entry which is preliminary data.</text>
</comment>
<dbReference type="OrthoDB" id="5421180at2"/>